<dbReference type="Proteomes" id="UP001374535">
    <property type="component" value="Chromosome 1"/>
</dbReference>
<sequence>MEAALPLLPWWLDSKYKVVSCRMATTFRIFCLQGSPLLCKCEAIDEGAEDEPRFLAILGLVAVTMLQGRRCLPDDGDDSRWKNGFTMEEDLNAKLRCHFKLKFVPFGKNTMFGIERKWKQSNKGIYGQ</sequence>
<name>A0AAQ3P5W7_VIGMU</name>
<keyword evidence="2" id="KW-1185">Reference proteome</keyword>
<dbReference type="AlphaFoldDB" id="A0AAQ3P5W7"/>
<organism evidence="1 2">
    <name type="scientific">Vigna mungo</name>
    <name type="common">Black gram</name>
    <name type="synonym">Phaseolus mungo</name>
    <dbReference type="NCBI Taxonomy" id="3915"/>
    <lineage>
        <taxon>Eukaryota</taxon>
        <taxon>Viridiplantae</taxon>
        <taxon>Streptophyta</taxon>
        <taxon>Embryophyta</taxon>
        <taxon>Tracheophyta</taxon>
        <taxon>Spermatophyta</taxon>
        <taxon>Magnoliopsida</taxon>
        <taxon>eudicotyledons</taxon>
        <taxon>Gunneridae</taxon>
        <taxon>Pentapetalae</taxon>
        <taxon>rosids</taxon>
        <taxon>fabids</taxon>
        <taxon>Fabales</taxon>
        <taxon>Fabaceae</taxon>
        <taxon>Papilionoideae</taxon>
        <taxon>50 kb inversion clade</taxon>
        <taxon>NPAAA clade</taxon>
        <taxon>indigoferoid/millettioid clade</taxon>
        <taxon>Phaseoleae</taxon>
        <taxon>Vigna</taxon>
    </lineage>
</organism>
<dbReference type="EMBL" id="CP144700">
    <property type="protein sequence ID" value="WVZ22230.1"/>
    <property type="molecule type" value="Genomic_DNA"/>
</dbReference>
<protein>
    <submittedName>
        <fullName evidence="1">Uncharacterized protein</fullName>
    </submittedName>
</protein>
<proteinExistence type="predicted"/>
<evidence type="ECO:0000313" key="2">
    <source>
        <dbReference type="Proteomes" id="UP001374535"/>
    </source>
</evidence>
<accession>A0AAQ3P5W7</accession>
<gene>
    <name evidence="1" type="ORF">V8G54_000774</name>
</gene>
<reference evidence="1 2" key="1">
    <citation type="journal article" date="2023" name="Life. Sci Alliance">
        <title>Evolutionary insights into 3D genome organization and epigenetic landscape of Vigna mungo.</title>
        <authorList>
            <person name="Junaid A."/>
            <person name="Singh B."/>
            <person name="Bhatia S."/>
        </authorList>
    </citation>
    <scope>NUCLEOTIDE SEQUENCE [LARGE SCALE GENOMIC DNA]</scope>
    <source>
        <strain evidence="1">Urdbean</strain>
    </source>
</reference>
<evidence type="ECO:0000313" key="1">
    <source>
        <dbReference type="EMBL" id="WVZ22230.1"/>
    </source>
</evidence>